<keyword evidence="1" id="KW-0472">Membrane</keyword>
<dbReference type="AlphaFoldDB" id="A0A542ZM14"/>
<keyword evidence="1" id="KW-0812">Transmembrane</keyword>
<dbReference type="Pfam" id="PF11755">
    <property type="entry name" value="DUF3311"/>
    <property type="match status" value="1"/>
</dbReference>
<feature type="transmembrane region" description="Helical" evidence="1">
    <location>
        <begin position="32"/>
        <end position="53"/>
    </location>
</feature>
<keyword evidence="1" id="KW-1133">Transmembrane helix</keyword>
<evidence type="ECO:0000313" key="2">
    <source>
        <dbReference type="EMBL" id="TQL61371.1"/>
    </source>
</evidence>
<accession>A0A542ZM14</accession>
<sequence>MVLAGILVAAPILALVWVSSYAKDGPQLGGFPFFFWYQLLWVFLTSGCTYAAYRIVLAARPHRPMDGGTTPEREGALR</sequence>
<dbReference type="Proteomes" id="UP000319514">
    <property type="component" value="Unassembled WGS sequence"/>
</dbReference>
<name>A0A542ZM14_9MICO</name>
<dbReference type="InterPro" id="IPR021741">
    <property type="entry name" value="DUF3311"/>
</dbReference>
<evidence type="ECO:0000313" key="3">
    <source>
        <dbReference type="Proteomes" id="UP000319514"/>
    </source>
</evidence>
<dbReference type="EMBL" id="VFOQ01000001">
    <property type="protein sequence ID" value="TQL61371.1"/>
    <property type="molecule type" value="Genomic_DNA"/>
</dbReference>
<protein>
    <submittedName>
        <fullName evidence="2">Uncharacterized protein DUF3311</fullName>
    </submittedName>
</protein>
<evidence type="ECO:0000256" key="1">
    <source>
        <dbReference type="SAM" id="Phobius"/>
    </source>
</evidence>
<gene>
    <name evidence="2" type="ORF">FB474_2780</name>
</gene>
<organism evidence="2 3">
    <name type="scientific">Oryzihumus leptocrescens</name>
    <dbReference type="NCBI Taxonomy" id="297536"/>
    <lineage>
        <taxon>Bacteria</taxon>
        <taxon>Bacillati</taxon>
        <taxon>Actinomycetota</taxon>
        <taxon>Actinomycetes</taxon>
        <taxon>Micrococcales</taxon>
        <taxon>Intrasporangiaceae</taxon>
        <taxon>Oryzihumus</taxon>
    </lineage>
</organism>
<reference evidence="2 3" key="1">
    <citation type="submission" date="2019-06" db="EMBL/GenBank/DDBJ databases">
        <title>Sequencing the genomes of 1000 actinobacteria strains.</title>
        <authorList>
            <person name="Klenk H.-P."/>
        </authorList>
    </citation>
    <scope>NUCLEOTIDE SEQUENCE [LARGE SCALE GENOMIC DNA]</scope>
    <source>
        <strain evidence="2 3">DSM 18082</strain>
    </source>
</reference>
<comment type="caution">
    <text evidence="2">The sequence shown here is derived from an EMBL/GenBank/DDBJ whole genome shotgun (WGS) entry which is preliminary data.</text>
</comment>
<proteinExistence type="predicted"/>
<keyword evidence="3" id="KW-1185">Reference proteome</keyword>
<dbReference type="OrthoDB" id="123261at2"/>